<dbReference type="EMBL" id="CP012678">
    <property type="protein sequence ID" value="ALF60163.1"/>
    <property type="molecule type" value="Genomic_DNA"/>
</dbReference>
<keyword evidence="2" id="KW-0732">Signal</keyword>
<evidence type="ECO:0000256" key="1">
    <source>
        <dbReference type="SAM" id="MobiDB-lite"/>
    </source>
</evidence>
<dbReference type="Proteomes" id="UP000059847">
    <property type="component" value="Chromosome"/>
</dbReference>
<dbReference type="PROSITE" id="PS51257">
    <property type="entry name" value="PROKAR_LIPOPROTEIN"/>
    <property type="match status" value="1"/>
</dbReference>
<evidence type="ECO:0000313" key="3">
    <source>
        <dbReference type="EMBL" id="ALF60163.1"/>
    </source>
</evidence>
<evidence type="ECO:0000313" key="4">
    <source>
        <dbReference type="Proteomes" id="UP000059847"/>
    </source>
</evidence>
<evidence type="ECO:0000256" key="2">
    <source>
        <dbReference type="SAM" id="SignalP"/>
    </source>
</evidence>
<feature type="region of interest" description="Disordered" evidence="1">
    <location>
        <begin position="50"/>
        <end position="72"/>
    </location>
</feature>
<reference evidence="3 4" key="1">
    <citation type="submission" date="2015-09" db="EMBL/GenBank/DDBJ databases">
        <title>Complete genome of Psychrobacter urativorans R10.10B.</title>
        <authorList>
            <person name="See-Too W.S."/>
            <person name="Chan K.G."/>
        </authorList>
    </citation>
    <scope>NUCLEOTIDE SEQUENCE [LARGE SCALE GENOMIC DNA]</scope>
    <source>
        <strain evidence="3 4">R10.10B</strain>
    </source>
</reference>
<gene>
    <name evidence="3" type="ORF">AOC03_09035</name>
</gene>
<dbReference type="AlphaFoldDB" id="A0A0M3V916"/>
<feature type="signal peptide" evidence="2">
    <location>
        <begin position="1"/>
        <end position="21"/>
    </location>
</feature>
<name>A0A0M3V916_9GAMM</name>
<feature type="chain" id="PRO_5005790882" evidence="2">
    <location>
        <begin position="22"/>
        <end position="72"/>
    </location>
</feature>
<keyword evidence="4" id="KW-1185">Reference proteome</keyword>
<sequence>MKPFLLLLITLPLLFTSAAYACEAHHSASQNIPKQTITTKYHDKIQSKVSTKADTVTNHQHVANQNIKASSK</sequence>
<dbReference type="RefSeq" id="WP_062535268.1">
    <property type="nucleotide sequence ID" value="NZ_CP012678.1"/>
</dbReference>
<organism evidence="3 4">
    <name type="scientific">Psychrobacter urativorans</name>
    <dbReference type="NCBI Taxonomy" id="45610"/>
    <lineage>
        <taxon>Bacteria</taxon>
        <taxon>Pseudomonadati</taxon>
        <taxon>Pseudomonadota</taxon>
        <taxon>Gammaproteobacteria</taxon>
        <taxon>Moraxellales</taxon>
        <taxon>Moraxellaceae</taxon>
        <taxon>Psychrobacter</taxon>
    </lineage>
</organism>
<dbReference type="KEGG" id="pur:AOC03_09035"/>
<proteinExistence type="predicted"/>
<accession>A0A0M3V916</accession>
<protein>
    <submittedName>
        <fullName evidence="3">Uncharacterized protein</fullName>
    </submittedName>
</protein>